<keyword evidence="2" id="KW-1185">Reference proteome</keyword>
<evidence type="ECO:0000313" key="1">
    <source>
        <dbReference type="EMBL" id="UUO15443.1"/>
    </source>
</evidence>
<proteinExistence type="predicted"/>
<sequence>MSLRLRLISWITSPLLLTLIPSLLPIPSYLLSTTAQAQTSQDQKTEADKLLEQGNQQFQRSQYKDAIQSWQQALVIYQQLKDRKGL</sequence>
<accession>A0ABY5LTV5</accession>
<dbReference type="InterPro" id="IPR011990">
    <property type="entry name" value="TPR-like_helical_dom_sf"/>
</dbReference>
<dbReference type="SUPFAM" id="SSF48452">
    <property type="entry name" value="TPR-like"/>
    <property type="match status" value="1"/>
</dbReference>
<name>A0ABY5LTV5_9CYAN</name>
<dbReference type="RefSeq" id="WP_152540410.1">
    <property type="nucleotide sequence ID" value="NZ_CP099464.1"/>
</dbReference>
<dbReference type="Gene3D" id="1.25.40.10">
    <property type="entry name" value="Tetratricopeptide repeat domain"/>
    <property type="match status" value="1"/>
</dbReference>
<organism evidence="1 2">
    <name type="scientific">Dolichospermum heterosporum TAC447</name>
    <dbReference type="NCBI Taxonomy" id="747523"/>
    <lineage>
        <taxon>Bacteria</taxon>
        <taxon>Bacillati</taxon>
        <taxon>Cyanobacteriota</taxon>
        <taxon>Cyanophyceae</taxon>
        <taxon>Nostocales</taxon>
        <taxon>Aphanizomenonaceae</taxon>
        <taxon>Dolichospermum</taxon>
        <taxon>Dolichospermum heterosporum</taxon>
    </lineage>
</organism>
<dbReference type="EMBL" id="CP099464">
    <property type="protein sequence ID" value="UUO15443.1"/>
    <property type="molecule type" value="Genomic_DNA"/>
</dbReference>
<evidence type="ECO:0008006" key="3">
    <source>
        <dbReference type="Google" id="ProtNLM"/>
    </source>
</evidence>
<evidence type="ECO:0000313" key="2">
    <source>
        <dbReference type="Proteomes" id="UP001057561"/>
    </source>
</evidence>
<dbReference type="Proteomes" id="UP001057561">
    <property type="component" value="Chromosome"/>
</dbReference>
<gene>
    <name evidence="1" type="ORF">NG743_26235</name>
</gene>
<protein>
    <recommendedName>
        <fullName evidence="3">TPR repeat-containing protein</fullName>
    </recommendedName>
</protein>
<reference evidence="1" key="1">
    <citation type="submission" date="2022-06" db="EMBL/GenBank/DDBJ databases">
        <title>Nostosin G and Spiroidesin B from the Cyanobacterium Dolichospermum sp. NIES-1697.</title>
        <authorList>
            <person name="Phan C.-S."/>
            <person name="Mehjabin J.J."/>
            <person name="Anas A.R.J."/>
            <person name="Hayasaka M."/>
            <person name="Onoki R."/>
            <person name="Wang J."/>
            <person name="Umezawa T."/>
            <person name="Washio K."/>
            <person name="Morikawa M."/>
            <person name="Okino T."/>
        </authorList>
    </citation>
    <scope>NUCLEOTIDE SEQUENCE</scope>
    <source>
        <strain evidence="1">NIES-1697</strain>
    </source>
</reference>